<evidence type="ECO:0000313" key="2">
    <source>
        <dbReference type="Proteomes" id="UP000253303"/>
    </source>
</evidence>
<reference evidence="1 2" key="1">
    <citation type="submission" date="2018-06" db="EMBL/GenBank/DDBJ databases">
        <title>Sphaerisporangium craniellae sp. nov., isolated from a marine sponge in the South China Sea.</title>
        <authorList>
            <person name="Li L."/>
        </authorList>
    </citation>
    <scope>NUCLEOTIDE SEQUENCE [LARGE SCALE GENOMIC DNA]</scope>
    <source>
        <strain evidence="1 2">LHW63015</strain>
    </source>
</reference>
<dbReference type="EMBL" id="QMEY01000001">
    <property type="protein sequence ID" value="RBQ21981.1"/>
    <property type="molecule type" value="Genomic_DNA"/>
</dbReference>
<sequence length="172" mass="18767">MQTRPVLLGEHLPRALPRLAPLQPVPRRLAKTAEEIATAMDAAQMAAEIEIPRAPRLTADDVTPAQASTLLYENGGRLAILSAEGTFFEQIMGRYSNGKPDLELILKGHAGDRLVVDRRGLEEFVERPSLTLGICIQPQLLQDIAAKKQMTGRGLWPACCYRSRPTASALGT</sequence>
<accession>A0A366M6W3</accession>
<comment type="caution">
    <text evidence="1">The sequence shown here is derived from an EMBL/GenBank/DDBJ whole genome shotgun (WGS) entry which is preliminary data.</text>
</comment>
<gene>
    <name evidence="1" type="ORF">DP939_04755</name>
</gene>
<evidence type="ECO:0000313" key="1">
    <source>
        <dbReference type="EMBL" id="RBQ21981.1"/>
    </source>
</evidence>
<dbReference type="InterPro" id="IPR025048">
    <property type="entry name" value="DUF3987"/>
</dbReference>
<keyword evidence="2" id="KW-1185">Reference proteome</keyword>
<name>A0A366M6W3_9ACTN</name>
<dbReference type="AlphaFoldDB" id="A0A366M6W3"/>
<dbReference type="Pfam" id="PF13148">
    <property type="entry name" value="DUF3987"/>
    <property type="match status" value="1"/>
</dbReference>
<organism evidence="1 2">
    <name type="scientific">Spongiactinospora rosea</name>
    <dbReference type="NCBI Taxonomy" id="2248750"/>
    <lineage>
        <taxon>Bacteria</taxon>
        <taxon>Bacillati</taxon>
        <taxon>Actinomycetota</taxon>
        <taxon>Actinomycetes</taxon>
        <taxon>Streptosporangiales</taxon>
        <taxon>Streptosporangiaceae</taxon>
        <taxon>Spongiactinospora</taxon>
    </lineage>
</organism>
<proteinExistence type="predicted"/>
<protein>
    <submittedName>
        <fullName evidence="1">Uncharacterized protein</fullName>
    </submittedName>
</protein>
<dbReference type="Proteomes" id="UP000253303">
    <property type="component" value="Unassembled WGS sequence"/>
</dbReference>